<comment type="caution">
    <text evidence="3">The sequence shown here is derived from an EMBL/GenBank/DDBJ whole genome shotgun (WGS) entry which is preliminary data.</text>
</comment>
<evidence type="ECO:0000256" key="2">
    <source>
        <dbReference type="SAM" id="Phobius"/>
    </source>
</evidence>
<evidence type="ECO:0000313" key="3">
    <source>
        <dbReference type="EMBL" id="GGD40031.1"/>
    </source>
</evidence>
<accession>A0A917DIH3</accession>
<keyword evidence="2" id="KW-0472">Membrane</keyword>
<reference evidence="3" key="2">
    <citation type="submission" date="2020-09" db="EMBL/GenBank/DDBJ databases">
        <authorList>
            <person name="Sun Q."/>
            <person name="Zhou Y."/>
        </authorList>
    </citation>
    <scope>NUCLEOTIDE SEQUENCE</scope>
    <source>
        <strain evidence="3">CGMCC 1.15493</strain>
    </source>
</reference>
<evidence type="ECO:0000256" key="1">
    <source>
        <dbReference type="SAM" id="MobiDB-lite"/>
    </source>
</evidence>
<evidence type="ECO:0000313" key="4">
    <source>
        <dbReference type="Proteomes" id="UP000613160"/>
    </source>
</evidence>
<feature type="compositionally biased region" description="Basic and acidic residues" evidence="1">
    <location>
        <begin position="21"/>
        <end position="30"/>
    </location>
</feature>
<feature type="transmembrane region" description="Helical" evidence="2">
    <location>
        <begin position="118"/>
        <end position="139"/>
    </location>
</feature>
<sequence>MSEKRDPAFMTDQPPQPVARPLERNGDNVGSRVDEAKKTAALAEASLAAVSAKKLALLKQMPIGRLARLGPDADLTKADAADLRHWIADRTGRRQSKTGAIKTRLGLVRGSRRRRPSFGIWTTGIAVVVLGTALVLAVLRTPERFFKLPSSTSYYVRLSDGSTRLILLPEGTVVIQDQAASRPGMIEGRYWVASQGYRTELFVLR</sequence>
<keyword evidence="2" id="KW-1133">Transmembrane helix</keyword>
<dbReference type="AlphaFoldDB" id="A0A917DIH3"/>
<dbReference type="Proteomes" id="UP000613160">
    <property type="component" value="Unassembled WGS sequence"/>
</dbReference>
<gene>
    <name evidence="3" type="ORF">GCM10011335_48370</name>
</gene>
<keyword evidence="4" id="KW-1185">Reference proteome</keyword>
<protein>
    <submittedName>
        <fullName evidence="3">Uncharacterized protein</fullName>
    </submittedName>
</protein>
<feature type="region of interest" description="Disordered" evidence="1">
    <location>
        <begin position="1"/>
        <end position="30"/>
    </location>
</feature>
<keyword evidence="2" id="KW-0812">Transmembrane</keyword>
<dbReference type="EMBL" id="BMJJ01000016">
    <property type="protein sequence ID" value="GGD40031.1"/>
    <property type="molecule type" value="Genomic_DNA"/>
</dbReference>
<name>A0A917DIH3_9HYPH</name>
<reference evidence="3" key="1">
    <citation type="journal article" date="2014" name="Int. J. Syst. Evol. Microbiol.">
        <title>Complete genome sequence of Corynebacterium casei LMG S-19264T (=DSM 44701T), isolated from a smear-ripened cheese.</title>
        <authorList>
            <consortium name="US DOE Joint Genome Institute (JGI-PGF)"/>
            <person name="Walter F."/>
            <person name="Albersmeier A."/>
            <person name="Kalinowski J."/>
            <person name="Ruckert C."/>
        </authorList>
    </citation>
    <scope>NUCLEOTIDE SEQUENCE</scope>
    <source>
        <strain evidence="3">CGMCC 1.15493</strain>
    </source>
</reference>
<organism evidence="3 4">
    <name type="scientific">Aureimonas glaciei</name>
    <dbReference type="NCBI Taxonomy" id="1776957"/>
    <lineage>
        <taxon>Bacteria</taxon>
        <taxon>Pseudomonadati</taxon>
        <taxon>Pseudomonadota</taxon>
        <taxon>Alphaproteobacteria</taxon>
        <taxon>Hyphomicrobiales</taxon>
        <taxon>Aurantimonadaceae</taxon>
        <taxon>Aureimonas</taxon>
    </lineage>
</organism>
<proteinExistence type="predicted"/>